<dbReference type="InterPro" id="IPR013210">
    <property type="entry name" value="LRR_N_plant-typ"/>
</dbReference>
<comment type="catalytic activity">
    <reaction evidence="21">
        <text>L-seryl-[protein] + ATP = O-phospho-L-seryl-[protein] + ADP + H(+)</text>
        <dbReference type="Rhea" id="RHEA:17989"/>
        <dbReference type="Rhea" id="RHEA-COMP:9863"/>
        <dbReference type="Rhea" id="RHEA-COMP:11604"/>
        <dbReference type="ChEBI" id="CHEBI:15378"/>
        <dbReference type="ChEBI" id="CHEBI:29999"/>
        <dbReference type="ChEBI" id="CHEBI:30616"/>
        <dbReference type="ChEBI" id="CHEBI:83421"/>
        <dbReference type="ChEBI" id="CHEBI:456216"/>
        <dbReference type="EC" id="2.7.11.1"/>
    </reaction>
</comment>
<dbReference type="InterPro" id="IPR008271">
    <property type="entry name" value="Ser/Thr_kinase_AS"/>
</dbReference>
<dbReference type="GO" id="GO:0004674">
    <property type="term" value="F:protein serine/threonine kinase activity"/>
    <property type="evidence" value="ECO:0007669"/>
    <property type="project" value="UniProtKB-KW"/>
</dbReference>
<evidence type="ECO:0000256" key="21">
    <source>
        <dbReference type="ARBA" id="ARBA00048679"/>
    </source>
</evidence>
<evidence type="ECO:0000313" key="25">
    <source>
        <dbReference type="EMBL" id="VVA12614.1"/>
    </source>
</evidence>
<evidence type="ECO:0000256" key="7">
    <source>
        <dbReference type="ARBA" id="ARBA00022553"/>
    </source>
</evidence>
<keyword evidence="17" id="KW-0472">Membrane</keyword>
<dbReference type="EC" id="2.7.11.1" evidence="4"/>
<dbReference type="InterPro" id="IPR011009">
    <property type="entry name" value="Kinase-like_dom_sf"/>
</dbReference>
<comment type="similarity">
    <text evidence="3">Belongs to the RLP family.</text>
</comment>
<evidence type="ECO:0000259" key="24">
    <source>
        <dbReference type="PROSITE" id="PS50011"/>
    </source>
</evidence>
<evidence type="ECO:0000256" key="2">
    <source>
        <dbReference type="ARBA" id="ARBA00008684"/>
    </source>
</evidence>
<keyword evidence="19" id="KW-0325">Glycoprotein</keyword>
<dbReference type="PROSITE" id="PS00108">
    <property type="entry name" value="PROTEIN_KINASE_ST"/>
    <property type="match status" value="1"/>
</dbReference>
<feature type="signal peptide" evidence="23">
    <location>
        <begin position="1"/>
        <end position="24"/>
    </location>
</feature>
<evidence type="ECO:0000256" key="1">
    <source>
        <dbReference type="ARBA" id="ARBA00004251"/>
    </source>
</evidence>
<keyword evidence="13 22" id="KW-0547">Nucleotide-binding</keyword>
<feature type="domain" description="Protein kinase" evidence="24">
    <location>
        <begin position="717"/>
        <end position="1027"/>
    </location>
</feature>
<dbReference type="Pfam" id="PF08263">
    <property type="entry name" value="LRRNT_2"/>
    <property type="match status" value="1"/>
</dbReference>
<dbReference type="InterPro" id="IPR032675">
    <property type="entry name" value="LRR_dom_sf"/>
</dbReference>
<dbReference type="InterPro" id="IPR000719">
    <property type="entry name" value="Prot_kinase_dom"/>
</dbReference>
<reference evidence="26" key="1">
    <citation type="journal article" date="2020" name="Plant J.">
        <title>Transposons played a major role in the diversification between the closely related almond and peach genomes: results from the almond genome sequence.</title>
        <authorList>
            <person name="Alioto T."/>
            <person name="Alexiou K.G."/>
            <person name="Bardil A."/>
            <person name="Barteri F."/>
            <person name="Castanera R."/>
            <person name="Cruz F."/>
            <person name="Dhingra A."/>
            <person name="Duval H."/>
            <person name="Fernandez I Marti A."/>
            <person name="Frias L."/>
            <person name="Galan B."/>
            <person name="Garcia J.L."/>
            <person name="Howad W."/>
            <person name="Gomez-Garrido J."/>
            <person name="Gut M."/>
            <person name="Julca I."/>
            <person name="Morata J."/>
            <person name="Puigdomenech P."/>
            <person name="Ribeca P."/>
            <person name="Rubio Cabetas M.J."/>
            <person name="Vlasova A."/>
            <person name="Wirthensohn M."/>
            <person name="Garcia-Mas J."/>
            <person name="Gabaldon T."/>
            <person name="Casacuberta J.M."/>
            <person name="Arus P."/>
        </authorList>
    </citation>
    <scope>NUCLEOTIDE SEQUENCE [LARGE SCALE GENOMIC DNA]</scope>
    <source>
        <strain evidence="26">cv. Texas</strain>
    </source>
</reference>
<dbReference type="AlphaFoldDB" id="A0A5E4EA28"/>
<keyword evidence="14" id="KW-0418">Kinase</keyword>
<dbReference type="EMBL" id="CABIKO010000005">
    <property type="protein sequence ID" value="VVA12614.1"/>
    <property type="molecule type" value="Genomic_DNA"/>
</dbReference>
<dbReference type="Gene3D" id="3.80.10.10">
    <property type="entry name" value="Ribonuclease Inhibitor"/>
    <property type="match status" value="4"/>
</dbReference>
<dbReference type="Pfam" id="PF00069">
    <property type="entry name" value="Pkinase"/>
    <property type="match status" value="1"/>
</dbReference>
<evidence type="ECO:0000256" key="23">
    <source>
        <dbReference type="SAM" id="SignalP"/>
    </source>
</evidence>
<dbReference type="Gene3D" id="3.30.200.20">
    <property type="entry name" value="Phosphorylase Kinase, domain 1"/>
    <property type="match status" value="1"/>
</dbReference>
<feature type="binding site" evidence="22">
    <location>
        <position position="746"/>
    </location>
    <ligand>
        <name>ATP</name>
        <dbReference type="ChEBI" id="CHEBI:30616"/>
    </ligand>
</feature>
<dbReference type="SUPFAM" id="SSF52047">
    <property type="entry name" value="RNI-like"/>
    <property type="match status" value="1"/>
</dbReference>
<dbReference type="PANTHER" id="PTHR27008:SF596">
    <property type="entry name" value="OS02G0215500 PROTEIN"/>
    <property type="match status" value="1"/>
</dbReference>
<keyword evidence="15 22" id="KW-0067">ATP-binding</keyword>
<evidence type="ECO:0000256" key="9">
    <source>
        <dbReference type="ARBA" id="ARBA00022679"/>
    </source>
</evidence>
<evidence type="ECO:0000256" key="13">
    <source>
        <dbReference type="ARBA" id="ARBA00022741"/>
    </source>
</evidence>
<dbReference type="SMART" id="SM00220">
    <property type="entry name" value="S_TKc"/>
    <property type="match status" value="1"/>
</dbReference>
<dbReference type="GO" id="GO:0005886">
    <property type="term" value="C:plasma membrane"/>
    <property type="evidence" value="ECO:0007669"/>
    <property type="project" value="UniProtKB-SubCell"/>
</dbReference>
<dbReference type="SMART" id="SM00369">
    <property type="entry name" value="LRR_TYP"/>
    <property type="match status" value="8"/>
</dbReference>
<keyword evidence="11 23" id="KW-0732">Signal</keyword>
<dbReference type="Gramene" id="VVA12614">
    <property type="protein sequence ID" value="VVA12614"/>
    <property type="gene ID" value="Prudul26B021276"/>
</dbReference>
<proteinExistence type="inferred from homology"/>
<dbReference type="GO" id="GO:0005524">
    <property type="term" value="F:ATP binding"/>
    <property type="evidence" value="ECO:0007669"/>
    <property type="project" value="UniProtKB-UniRule"/>
</dbReference>
<sequence length="1044" mass="114405">MGFPPGMVIRVWSIFMQLFLLTSASSRLVGHEVDRLSLLAFKAEIMSDTMGILSSWNEFLHSCEWPGVFCGHRHRRVTVLDLQSSQLKGSLSPHIGNLSFLRTLRLQNNSFSGTIPQEIGRLFRLQMLSFDNNSFSGAIPSSISRCSNLQYLSLFGNTLSGKIPIEIGSLSKLQVLNLGTNNLSGEIPSAFSNLSSLEMLDVQQNNLHGGIPSSLGQLKSLKYLALGTNNLYGTIPPSIYNLSSIKLISVIANRLHGTLPPGLGHTIFPNLESFSFHMNRFSGPIPITISNASNLKFFGISVNIFTGRVPSLARISNLFRVEMDSNSLGNNEDGDLDFLSSLVNCTNLERLDISGNNFGGLLPDSISNLSTKLTVLKLGMNQIRGSIPVGIGNLINLGVLDFKVNLLRAGIPSSICNLNKLYDLLLNHNELSGALPSSLGNLTSLGRLNLMSNHLQGSIPPSLGECRNLLALVLSQNNLSGPIPPEVIRLSSLSVLDLSSNHFTGSIPIDVRYLVSLTSLALSENKLSGELPNAIGNCMSLKSLHLEGNFLRGTIPEDWSSLRGIEDFDLSRNNLSGRIPYYLGSFDFLRNLNLSFNDLEGAVPMRGVFQNTSALSIMGNKRLCGGICLLGLPRRRIISNESKQEWRRVLKSIAIGGVIGLGLLLCFVLLNLSKKALRFVLLYPSRKARVKPTSGSSWGVSLLKVSYADLLKATNGFSTRNLIGAGSFGCVYRGILNEEERIVAVKVLNVHSSRESFIAECEALKNIRHRNIVKLLTACASIDFQGNDFKALVYEFMMNGSLEEWLHISADRVAGAPIVQGHLNLIQRVSIAIDVANALNYLHNHSHMPIIHCDLKPSNVLLQGDMTACVADFGLAKYLPYASRSLPLHENTSNVIKGSIGYIAPEYGMGNQVSTYGGVYSYGILLLEMLTGKRPTDEMFKDGMNLHNFVRMALPERVEEICDPVLLQKKESSTRSNATNNRNNIEDDQGQRIRKCLVIIARIGVACSADFPRERMDIGNVVDGLYLVRDVLTGTWIPRNHVTA</sequence>
<accession>A0A5E4EA28</accession>
<comment type="subcellular location">
    <subcellularLocation>
        <location evidence="1">Cell membrane</location>
        <topology evidence="1">Single-pass type I membrane protein</topology>
    </subcellularLocation>
</comment>
<dbReference type="SUPFAM" id="SSF52058">
    <property type="entry name" value="L domain-like"/>
    <property type="match status" value="1"/>
</dbReference>
<dbReference type="InterPro" id="IPR051809">
    <property type="entry name" value="Plant_receptor-like_S/T_kinase"/>
</dbReference>
<evidence type="ECO:0000256" key="3">
    <source>
        <dbReference type="ARBA" id="ARBA00009592"/>
    </source>
</evidence>
<keyword evidence="5" id="KW-1003">Cell membrane</keyword>
<dbReference type="FunFam" id="3.80.10.10:FF:000288">
    <property type="entry name" value="LRR receptor-like serine/threonine-protein kinase EFR"/>
    <property type="match status" value="1"/>
</dbReference>
<evidence type="ECO:0000256" key="5">
    <source>
        <dbReference type="ARBA" id="ARBA00022475"/>
    </source>
</evidence>
<evidence type="ECO:0000256" key="10">
    <source>
        <dbReference type="ARBA" id="ARBA00022692"/>
    </source>
</evidence>
<evidence type="ECO:0000256" key="14">
    <source>
        <dbReference type="ARBA" id="ARBA00022777"/>
    </source>
</evidence>
<dbReference type="FunFam" id="3.30.200.20:FF:000432">
    <property type="entry name" value="LRR receptor-like serine/threonine-protein kinase EFR"/>
    <property type="match status" value="1"/>
</dbReference>
<dbReference type="Pfam" id="PF00560">
    <property type="entry name" value="LRR_1"/>
    <property type="match status" value="5"/>
</dbReference>
<evidence type="ECO:0000256" key="19">
    <source>
        <dbReference type="ARBA" id="ARBA00023180"/>
    </source>
</evidence>
<evidence type="ECO:0000256" key="12">
    <source>
        <dbReference type="ARBA" id="ARBA00022737"/>
    </source>
</evidence>
<dbReference type="PROSITE" id="PS00107">
    <property type="entry name" value="PROTEIN_KINASE_ATP"/>
    <property type="match status" value="1"/>
</dbReference>
<organism evidence="25 26">
    <name type="scientific">Prunus dulcis</name>
    <name type="common">Almond</name>
    <name type="synonym">Amygdalus dulcis</name>
    <dbReference type="NCBI Taxonomy" id="3755"/>
    <lineage>
        <taxon>Eukaryota</taxon>
        <taxon>Viridiplantae</taxon>
        <taxon>Streptophyta</taxon>
        <taxon>Embryophyta</taxon>
        <taxon>Tracheophyta</taxon>
        <taxon>Spermatophyta</taxon>
        <taxon>Magnoliopsida</taxon>
        <taxon>eudicotyledons</taxon>
        <taxon>Gunneridae</taxon>
        <taxon>Pentapetalae</taxon>
        <taxon>rosids</taxon>
        <taxon>fabids</taxon>
        <taxon>Rosales</taxon>
        <taxon>Rosaceae</taxon>
        <taxon>Amygdaloideae</taxon>
        <taxon>Amygdaleae</taxon>
        <taxon>Prunus</taxon>
    </lineage>
</organism>
<keyword evidence="9" id="KW-0808">Transferase</keyword>
<evidence type="ECO:0000313" key="26">
    <source>
        <dbReference type="Proteomes" id="UP000327085"/>
    </source>
</evidence>
<keyword evidence="8" id="KW-0433">Leucine-rich repeat</keyword>
<evidence type="ECO:0000256" key="6">
    <source>
        <dbReference type="ARBA" id="ARBA00022527"/>
    </source>
</evidence>
<keyword evidence="6" id="KW-0723">Serine/threonine-protein kinase</keyword>
<evidence type="ECO:0000256" key="22">
    <source>
        <dbReference type="PROSITE-ProRule" id="PRU10141"/>
    </source>
</evidence>
<dbReference type="OMA" id="NLFRVEM"/>
<dbReference type="Gene3D" id="1.10.510.10">
    <property type="entry name" value="Transferase(Phosphotransferase) domain 1"/>
    <property type="match status" value="1"/>
</dbReference>
<dbReference type="SUPFAM" id="SSF56112">
    <property type="entry name" value="Protein kinase-like (PK-like)"/>
    <property type="match status" value="1"/>
</dbReference>
<evidence type="ECO:0000256" key="8">
    <source>
        <dbReference type="ARBA" id="ARBA00022614"/>
    </source>
</evidence>
<dbReference type="PANTHER" id="PTHR27008">
    <property type="entry name" value="OS04G0122200 PROTEIN"/>
    <property type="match status" value="1"/>
</dbReference>
<keyword evidence="18 25" id="KW-0675">Receptor</keyword>
<evidence type="ECO:0000256" key="4">
    <source>
        <dbReference type="ARBA" id="ARBA00012513"/>
    </source>
</evidence>
<comment type="catalytic activity">
    <reaction evidence="20">
        <text>L-threonyl-[protein] + ATP = O-phospho-L-threonyl-[protein] + ADP + H(+)</text>
        <dbReference type="Rhea" id="RHEA:46608"/>
        <dbReference type="Rhea" id="RHEA-COMP:11060"/>
        <dbReference type="Rhea" id="RHEA-COMP:11605"/>
        <dbReference type="ChEBI" id="CHEBI:15378"/>
        <dbReference type="ChEBI" id="CHEBI:30013"/>
        <dbReference type="ChEBI" id="CHEBI:30616"/>
        <dbReference type="ChEBI" id="CHEBI:61977"/>
        <dbReference type="ChEBI" id="CHEBI:456216"/>
        <dbReference type="EC" id="2.7.11.1"/>
    </reaction>
</comment>
<dbReference type="FunFam" id="3.80.10.10:FF:000383">
    <property type="entry name" value="Leucine-rich repeat receptor protein kinase EMS1"/>
    <property type="match status" value="1"/>
</dbReference>
<evidence type="ECO:0000256" key="18">
    <source>
        <dbReference type="ARBA" id="ARBA00023170"/>
    </source>
</evidence>
<evidence type="ECO:0000256" key="20">
    <source>
        <dbReference type="ARBA" id="ARBA00047899"/>
    </source>
</evidence>
<comment type="similarity">
    <text evidence="2">Belongs to the protein kinase superfamily. Ser/Thr protein kinase family.</text>
</comment>
<feature type="chain" id="PRO_5022869439" description="non-specific serine/threonine protein kinase" evidence="23">
    <location>
        <begin position="25"/>
        <end position="1044"/>
    </location>
</feature>
<evidence type="ECO:0000256" key="11">
    <source>
        <dbReference type="ARBA" id="ARBA00022729"/>
    </source>
</evidence>
<dbReference type="FunFam" id="1.10.510.10:FF:000358">
    <property type="entry name" value="Putative leucine-rich repeat receptor-like serine/threonine-protein kinase"/>
    <property type="match status" value="1"/>
</dbReference>
<dbReference type="InterPro" id="IPR003591">
    <property type="entry name" value="Leu-rich_rpt_typical-subtyp"/>
</dbReference>
<dbReference type="Proteomes" id="UP000327085">
    <property type="component" value="Chromosome 2"/>
</dbReference>
<keyword evidence="16" id="KW-1133">Transmembrane helix</keyword>
<dbReference type="InterPro" id="IPR055414">
    <property type="entry name" value="LRR_R13L4/SHOC2-like"/>
</dbReference>
<keyword evidence="10" id="KW-0812">Transmembrane</keyword>
<evidence type="ECO:0000256" key="17">
    <source>
        <dbReference type="ARBA" id="ARBA00023136"/>
    </source>
</evidence>
<dbReference type="InParanoid" id="A0A5E4EA28"/>
<name>A0A5E4EA28_PRUDU</name>
<evidence type="ECO:0000256" key="15">
    <source>
        <dbReference type="ARBA" id="ARBA00022840"/>
    </source>
</evidence>
<evidence type="ECO:0000256" key="16">
    <source>
        <dbReference type="ARBA" id="ARBA00022989"/>
    </source>
</evidence>
<dbReference type="PROSITE" id="PS50011">
    <property type="entry name" value="PROTEIN_KINASE_DOM"/>
    <property type="match status" value="1"/>
</dbReference>
<dbReference type="InterPro" id="IPR017441">
    <property type="entry name" value="Protein_kinase_ATP_BS"/>
</dbReference>
<dbReference type="InterPro" id="IPR001611">
    <property type="entry name" value="Leu-rich_rpt"/>
</dbReference>
<keyword evidence="12" id="KW-0677">Repeat</keyword>
<dbReference type="Pfam" id="PF23598">
    <property type="entry name" value="LRR_14"/>
    <property type="match status" value="1"/>
</dbReference>
<protein>
    <recommendedName>
        <fullName evidence="4">non-specific serine/threonine protein kinase</fullName>
        <ecNumber evidence="4">2.7.11.1</ecNumber>
    </recommendedName>
</protein>
<dbReference type="FunFam" id="3.80.10.10:FF:000275">
    <property type="entry name" value="Leucine-rich repeat receptor-like protein kinase"/>
    <property type="match status" value="1"/>
</dbReference>
<keyword evidence="7" id="KW-0597">Phosphoprotein</keyword>
<gene>
    <name evidence="25" type="ORF">ALMOND_2B021276</name>
</gene>